<dbReference type="EMBL" id="MPDK01000013">
    <property type="protein sequence ID" value="PWI57385.1"/>
    <property type="molecule type" value="Genomic_DNA"/>
</dbReference>
<reference evidence="5 6" key="1">
    <citation type="submission" date="2016-11" db="EMBL/GenBank/DDBJ databases">
        <title>Comparative genomics of Acidibacillus ferroxidans species.</title>
        <authorList>
            <person name="Oliveira G."/>
            <person name="Nunes G."/>
            <person name="Oliveira R."/>
            <person name="Araujo F."/>
            <person name="Salim A."/>
            <person name="Scholte L."/>
            <person name="Morais D."/>
            <person name="Nancucheo I."/>
            <person name="Johnson D.B."/>
            <person name="Grail B."/>
            <person name="Bittencourt J."/>
            <person name="Valadares R."/>
        </authorList>
    </citation>
    <scope>NUCLEOTIDE SEQUENCE [LARGE SCALE GENOMIC DNA]</scope>
    <source>
        <strain evidence="5 6">Y002</strain>
    </source>
</reference>
<proteinExistence type="predicted"/>
<keyword evidence="2" id="KW-0238">DNA-binding</keyword>
<dbReference type="InterPro" id="IPR011711">
    <property type="entry name" value="GntR_C"/>
</dbReference>
<gene>
    <name evidence="5" type="ORF">BM613_08640</name>
</gene>
<dbReference type="Gene3D" id="1.10.10.10">
    <property type="entry name" value="Winged helix-like DNA-binding domain superfamily/Winged helix DNA-binding domain"/>
    <property type="match status" value="1"/>
</dbReference>
<dbReference type="SUPFAM" id="SSF48008">
    <property type="entry name" value="GntR ligand-binding domain-like"/>
    <property type="match status" value="1"/>
</dbReference>
<dbReference type="Pfam" id="PF07729">
    <property type="entry name" value="FCD"/>
    <property type="match status" value="1"/>
</dbReference>
<keyword evidence="3" id="KW-0804">Transcription</keyword>
<dbReference type="RefSeq" id="WP_109430789.1">
    <property type="nucleotide sequence ID" value="NZ_MPDK01000013.1"/>
</dbReference>
<dbReference type="Gene3D" id="1.20.120.530">
    <property type="entry name" value="GntR ligand-binding domain-like"/>
    <property type="match status" value="1"/>
</dbReference>
<comment type="caution">
    <text evidence="5">The sequence shown here is derived from an EMBL/GenBank/DDBJ whole genome shotgun (WGS) entry which is preliminary data.</text>
</comment>
<dbReference type="Pfam" id="PF00392">
    <property type="entry name" value="GntR"/>
    <property type="match status" value="1"/>
</dbReference>
<dbReference type="SMART" id="SM00895">
    <property type="entry name" value="FCD"/>
    <property type="match status" value="1"/>
</dbReference>
<dbReference type="InterPro" id="IPR000524">
    <property type="entry name" value="Tscrpt_reg_HTH_GntR"/>
</dbReference>
<keyword evidence="6" id="KW-1185">Reference proteome</keyword>
<dbReference type="SUPFAM" id="SSF46785">
    <property type="entry name" value="Winged helix' DNA-binding domain"/>
    <property type="match status" value="1"/>
</dbReference>
<evidence type="ECO:0000313" key="6">
    <source>
        <dbReference type="Proteomes" id="UP000245380"/>
    </source>
</evidence>
<dbReference type="Proteomes" id="UP000245380">
    <property type="component" value="Unassembled WGS sequence"/>
</dbReference>
<dbReference type="InterPro" id="IPR036390">
    <property type="entry name" value="WH_DNA-bd_sf"/>
</dbReference>
<keyword evidence="1" id="KW-0805">Transcription regulation</keyword>
<evidence type="ECO:0000256" key="3">
    <source>
        <dbReference type="ARBA" id="ARBA00023163"/>
    </source>
</evidence>
<organism evidence="5 6">
    <name type="scientific">Sulfoacidibacillus thermotolerans</name>
    <name type="common">Acidibacillus sulfuroxidans</name>
    <dbReference type="NCBI Taxonomy" id="1765684"/>
    <lineage>
        <taxon>Bacteria</taxon>
        <taxon>Bacillati</taxon>
        <taxon>Bacillota</taxon>
        <taxon>Bacilli</taxon>
        <taxon>Bacillales</taxon>
        <taxon>Alicyclobacillaceae</taxon>
        <taxon>Sulfoacidibacillus</taxon>
    </lineage>
</organism>
<feature type="domain" description="HTH gntR-type" evidence="4">
    <location>
        <begin position="11"/>
        <end position="79"/>
    </location>
</feature>
<dbReference type="PANTHER" id="PTHR43537:SF5">
    <property type="entry name" value="UXU OPERON TRANSCRIPTIONAL REGULATOR"/>
    <property type="match status" value="1"/>
</dbReference>
<evidence type="ECO:0000259" key="4">
    <source>
        <dbReference type="PROSITE" id="PS50949"/>
    </source>
</evidence>
<dbReference type="SMART" id="SM00345">
    <property type="entry name" value="HTH_GNTR"/>
    <property type="match status" value="1"/>
</dbReference>
<dbReference type="OrthoDB" id="457376at2"/>
<sequence>MLKELKEIRPKKTYEQVAESLRNLIYNGTYKPGDKLPTLVQISEQLNVSKATVREALSALQANGLIIVRHGEGYYVSQVDMDPFQRAMSGVMLLADDLRQLTEVRRILEVGACRLAALHRTSEDLLLLEELLQAMRHEDTEEVVRADAQFHLAIARAAKNQVLYALLQTMAPIMQQSMVQSQILRSTDWDLVQEHETIYQSIYTQNGELAAESMLRHLDSVLRYTARG</sequence>
<name>A0A2U3D7Y0_SULT2</name>
<dbReference type="InterPro" id="IPR036388">
    <property type="entry name" value="WH-like_DNA-bd_sf"/>
</dbReference>
<dbReference type="AlphaFoldDB" id="A0A2U3D7Y0"/>
<dbReference type="PRINTS" id="PR00035">
    <property type="entry name" value="HTHGNTR"/>
</dbReference>
<evidence type="ECO:0000256" key="2">
    <source>
        <dbReference type="ARBA" id="ARBA00023125"/>
    </source>
</evidence>
<evidence type="ECO:0000256" key="1">
    <source>
        <dbReference type="ARBA" id="ARBA00023015"/>
    </source>
</evidence>
<dbReference type="GO" id="GO:0003700">
    <property type="term" value="F:DNA-binding transcription factor activity"/>
    <property type="evidence" value="ECO:0007669"/>
    <property type="project" value="InterPro"/>
</dbReference>
<dbReference type="GO" id="GO:0003677">
    <property type="term" value="F:DNA binding"/>
    <property type="evidence" value="ECO:0007669"/>
    <property type="project" value="UniProtKB-KW"/>
</dbReference>
<evidence type="ECO:0000313" key="5">
    <source>
        <dbReference type="EMBL" id="PWI57385.1"/>
    </source>
</evidence>
<dbReference type="PROSITE" id="PS50949">
    <property type="entry name" value="HTH_GNTR"/>
    <property type="match status" value="1"/>
</dbReference>
<accession>A0A2U3D7Y0</accession>
<protein>
    <recommendedName>
        <fullName evidence="4">HTH gntR-type domain-containing protein</fullName>
    </recommendedName>
</protein>
<dbReference type="CDD" id="cd07377">
    <property type="entry name" value="WHTH_GntR"/>
    <property type="match status" value="1"/>
</dbReference>
<dbReference type="PANTHER" id="PTHR43537">
    <property type="entry name" value="TRANSCRIPTIONAL REGULATOR, GNTR FAMILY"/>
    <property type="match status" value="1"/>
</dbReference>
<dbReference type="InterPro" id="IPR008920">
    <property type="entry name" value="TF_FadR/GntR_C"/>
</dbReference>